<feature type="region of interest" description="Disordered" evidence="1">
    <location>
        <begin position="1080"/>
        <end position="1100"/>
    </location>
</feature>
<accession>R0GIZ8</accession>
<proteinExistence type="predicted"/>
<dbReference type="KEGG" id="crb:17874510"/>
<organism evidence="2 3">
    <name type="scientific">Capsella rubella</name>
    <dbReference type="NCBI Taxonomy" id="81985"/>
    <lineage>
        <taxon>Eukaryota</taxon>
        <taxon>Viridiplantae</taxon>
        <taxon>Streptophyta</taxon>
        <taxon>Embryophyta</taxon>
        <taxon>Tracheophyta</taxon>
        <taxon>Spermatophyta</taxon>
        <taxon>Magnoliopsida</taxon>
        <taxon>eudicotyledons</taxon>
        <taxon>Gunneridae</taxon>
        <taxon>Pentapetalae</taxon>
        <taxon>rosids</taxon>
        <taxon>malvids</taxon>
        <taxon>Brassicales</taxon>
        <taxon>Brassicaceae</taxon>
        <taxon>Camelineae</taxon>
        <taxon>Capsella</taxon>
    </lineage>
</organism>
<reference evidence="3" key="1">
    <citation type="journal article" date="2013" name="Nat. Genet.">
        <title>The Capsella rubella genome and the genomic consequences of rapid mating system evolution.</title>
        <authorList>
            <person name="Slotte T."/>
            <person name="Hazzouri K.M."/>
            <person name="Agren J.A."/>
            <person name="Koenig D."/>
            <person name="Maumus F."/>
            <person name="Guo Y.L."/>
            <person name="Steige K."/>
            <person name="Platts A.E."/>
            <person name="Escobar J.S."/>
            <person name="Newman L.K."/>
            <person name="Wang W."/>
            <person name="Mandakova T."/>
            <person name="Vello E."/>
            <person name="Smith L.M."/>
            <person name="Henz S.R."/>
            <person name="Steffen J."/>
            <person name="Takuno S."/>
            <person name="Brandvain Y."/>
            <person name="Coop G."/>
            <person name="Andolfatto P."/>
            <person name="Hu T.T."/>
            <person name="Blanchette M."/>
            <person name="Clark R.M."/>
            <person name="Quesneville H."/>
            <person name="Nordborg M."/>
            <person name="Gaut B.S."/>
            <person name="Lysak M.A."/>
            <person name="Jenkins J."/>
            <person name="Grimwood J."/>
            <person name="Chapman J."/>
            <person name="Prochnik S."/>
            <person name="Shu S."/>
            <person name="Rokhsar D."/>
            <person name="Schmutz J."/>
            <person name="Weigel D."/>
            <person name="Wright S.I."/>
        </authorList>
    </citation>
    <scope>NUCLEOTIDE SEQUENCE [LARGE SCALE GENOMIC DNA]</scope>
    <source>
        <strain evidence="3">cv. Monte Gargano</strain>
    </source>
</reference>
<evidence type="ECO:0000256" key="1">
    <source>
        <dbReference type="SAM" id="MobiDB-lite"/>
    </source>
</evidence>
<sequence length="1131" mass="131987">MLTRERIGDSLPRPPSPSPTSDRDGNDSSVIKPGDVSSRSDQIDVAFSHGIQAREQDVNGFRRDSDMYDVDMQRGIGLTNKHRREEEERDDERYMKHFHLQEDSGKRYADSTRSSEEPKASRFNTSPDQSRLSDEPKPSRFVPSSLGYEYSPSHGKNVLLKNDKTNRVDSISRECSDSSRHSRDRDTNRYESSPLSQVGSSVADFQDESSRLVSSDSGCCIRGNDSDRVDERRRDYNGDLSASQVLLTRRVDDYVGRNSPRDQREKSFRGFGCGDHDSPVVSRCGKEIVDESRNHYHIGSDVAVKEFPSARHETKNMVRESDILMQTSGSLPKSYVCGLNIADVDVADTHLEFCTKERMTNQYESVKEHYPFVELGPRVVQERDYEDAHYRNFRNNERKVVYLDNKCQLLRKDYQYDGVDSRKNLDYSEPNAVVDQDDKASQSLNKEREAYLDKERNAVLLDDRRRNLSEEYHFGNDGRMHSDVDRADMLVDQDGRVVQLKQECLNKGKAAYLNNERKDVYLNHKSQQLEKDYYSRSDARIYPDVNRLDILVDREGENNRGLRYRGMSVNERREAYLQCENHQLLNDHQTSSYGMMHPDVDKSDILVDREDSRGLRYRSASLNDKKEAYLQQESQRLLNDHETYSSVMMHPDVSKSDILVDHEDARGLKYRRAPLNDRKEAYLQCESQQLLNDHDTDSYGMMHPDVNKSDPLVDHEDARGLRYRGGVSLDDRKEAYFRSESQQLLKVHETNPYGMMHPNLNKPDIIADRESARALELRRAYFDDEKESYKDYRRGDAYLRYESQQLKTDYDYGIDDRIYPDVSCSDNIVGHGDTNALEHRRVTIRNRNEAYLDNERMDVYQHYKKQHLKDYESGIDDTMYPHVAKSEIVVDREGARALERRGVSSNEGREAYLHYESQKLLRDHEIDSYGMTHHDVSRSSAGKKDEEALRCRRHLFDDRNQVYLDDERLQLRNGGHVKVHQNMRYPDGRQEIYHSNDKVSRTRHDHGLRDDPSEVRHENMAYDYNYRDVKQRGKSYEKPDSGRDRDHQVAYDYRDKLGNFAVEGGTSKEKFRYSADERNYGNVDHTSTRRPRLSAKERLGGRIEEDSRVHVKHRLHQVRNPKLKGKSHKRN</sequence>
<evidence type="ECO:0000313" key="2">
    <source>
        <dbReference type="EMBL" id="EOA12265.1"/>
    </source>
</evidence>
<feature type="compositionally biased region" description="Basic and acidic residues" evidence="1">
    <location>
        <begin position="52"/>
        <end position="66"/>
    </location>
</feature>
<dbReference type="EMBL" id="KB870819">
    <property type="protein sequence ID" value="EOA12265.1"/>
    <property type="molecule type" value="Genomic_DNA"/>
</dbReference>
<dbReference type="STRING" id="81985.R0GIZ8"/>
<feature type="compositionally biased region" description="Polar residues" evidence="1">
    <location>
        <begin position="190"/>
        <end position="200"/>
    </location>
</feature>
<dbReference type="AlphaFoldDB" id="R0GIZ8"/>
<feature type="region of interest" description="Disordered" evidence="1">
    <location>
        <begin position="420"/>
        <end position="444"/>
    </location>
</feature>
<dbReference type="OrthoDB" id="1078315at2759"/>
<feature type="compositionally biased region" description="Basic and acidic residues" evidence="1">
    <location>
        <begin position="161"/>
        <end position="189"/>
    </location>
</feature>
<protein>
    <submittedName>
        <fullName evidence="2">Uncharacterized protein</fullName>
    </submittedName>
</protein>
<dbReference type="Proteomes" id="UP000029121">
    <property type="component" value="Unassembled WGS sequence"/>
</dbReference>
<feature type="region of interest" description="Disordered" evidence="1">
    <location>
        <begin position="1"/>
        <end position="217"/>
    </location>
</feature>
<keyword evidence="3" id="KW-1185">Reference proteome</keyword>
<feature type="compositionally biased region" description="Basic and acidic residues" evidence="1">
    <location>
        <begin position="83"/>
        <end position="120"/>
    </location>
</feature>
<name>R0GIZ8_9BRAS</name>
<gene>
    <name evidence="2" type="ORF">CARUB_v10007987mg</name>
</gene>
<evidence type="ECO:0000313" key="3">
    <source>
        <dbReference type="Proteomes" id="UP000029121"/>
    </source>
</evidence>
<dbReference type="eggNOG" id="ENOG502R1JX">
    <property type="taxonomic scope" value="Eukaryota"/>
</dbReference>